<dbReference type="InterPro" id="IPR042470">
    <property type="entry name" value="RMI1_N_C_sf"/>
</dbReference>
<dbReference type="Proteomes" id="UP001085076">
    <property type="component" value="Miscellaneous, Linkage group lg05"/>
</dbReference>
<dbReference type="AlphaFoldDB" id="A0A9D5HCM4"/>
<dbReference type="SMART" id="SM01161">
    <property type="entry name" value="DUF1767"/>
    <property type="match status" value="1"/>
</dbReference>
<dbReference type="Pfam" id="PF16099">
    <property type="entry name" value="RMI1_C"/>
    <property type="match status" value="1"/>
</dbReference>
<evidence type="ECO:0000313" key="9">
    <source>
        <dbReference type="Proteomes" id="UP001085076"/>
    </source>
</evidence>
<evidence type="ECO:0000256" key="1">
    <source>
        <dbReference type="ARBA" id="ARBA00006395"/>
    </source>
</evidence>
<feature type="domain" description="RecQ mediated genome instability protein 1 OB-fold" evidence="5">
    <location>
        <begin position="122"/>
        <end position="233"/>
    </location>
</feature>
<evidence type="ECO:0000256" key="2">
    <source>
        <dbReference type="ARBA" id="ARBA00018987"/>
    </source>
</evidence>
<dbReference type="PANTHER" id="PTHR14790:SF15">
    <property type="entry name" value="RECQ-MEDIATED GENOME INSTABILITY PROTEIN 1"/>
    <property type="match status" value="1"/>
</dbReference>
<gene>
    <name evidence="8" type="ORF">J5N97_019182</name>
</gene>
<dbReference type="GO" id="GO:0031422">
    <property type="term" value="C:RecQ family helicase-topoisomerase III complex"/>
    <property type="evidence" value="ECO:0007669"/>
    <property type="project" value="TreeGrafter"/>
</dbReference>
<protein>
    <recommendedName>
        <fullName evidence="2">RecQ-mediated genome instability protein 1</fullName>
    </recommendedName>
    <alternativeName>
        <fullName evidence="3">BLM-associated protein of 75 kDa homolog</fullName>
    </alternativeName>
</protein>
<proteinExistence type="inferred from homology"/>
<feature type="compositionally biased region" description="Pro residues" evidence="4">
    <location>
        <begin position="45"/>
        <end position="55"/>
    </location>
</feature>
<reference evidence="8" key="2">
    <citation type="journal article" date="2022" name="Hortic Res">
        <title>The genome of Dioscorea zingiberensis sheds light on the biosynthesis, origin and evolution of the medicinally important diosgenin saponins.</title>
        <authorList>
            <person name="Li Y."/>
            <person name="Tan C."/>
            <person name="Li Z."/>
            <person name="Guo J."/>
            <person name="Li S."/>
            <person name="Chen X."/>
            <person name="Wang C."/>
            <person name="Dai X."/>
            <person name="Yang H."/>
            <person name="Song W."/>
            <person name="Hou L."/>
            <person name="Xu J."/>
            <person name="Tong Z."/>
            <person name="Xu A."/>
            <person name="Yuan X."/>
            <person name="Wang W."/>
            <person name="Yang Q."/>
            <person name="Chen L."/>
            <person name="Sun Z."/>
            <person name="Wang K."/>
            <person name="Pan B."/>
            <person name="Chen J."/>
            <person name="Bao Y."/>
            <person name="Liu F."/>
            <person name="Qi X."/>
            <person name="Gang D.R."/>
            <person name="Wen J."/>
            <person name="Li J."/>
        </authorList>
    </citation>
    <scope>NUCLEOTIDE SEQUENCE</scope>
    <source>
        <strain evidence="8">Dzin_1.0</strain>
    </source>
</reference>
<evidence type="ECO:0000256" key="4">
    <source>
        <dbReference type="SAM" id="MobiDB-lite"/>
    </source>
</evidence>
<dbReference type="GO" id="GO:0016604">
    <property type="term" value="C:nuclear body"/>
    <property type="evidence" value="ECO:0007669"/>
    <property type="project" value="TreeGrafter"/>
</dbReference>
<sequence length="548" mass="60122">MPRRNLRLPSSSDEDDVQDLPRPDPNPSSHPVEVSDDEFVDVPDAFPPSPPPPIPSSAAARSVNEILRKLGLSLRPEWLDSCLSFLAGVVPGFDTFDVDTKAKMCLEEFLLSDMNHSGAGVLPENVGSMHKAELEGPFVLQVDEIVNISKPIGERYQDASAGYKRCLKLFMTDGDQHVVGMEYRPIKELDVLASAGLKIVIQNVPVRRGVLMLVPEVFKVLGGLVGELDAARKRLVDEINKPPRGKRKQHIPPLSQRASLAAWPTNMINTASEANNSMPHRVTNPQPISQGVTLANSESNVHESMMQEFVEPLDGGNTTEEFVAPHTAGNVVEVIVTPHSGGDIVGHTSAENISAPEPKTFSTVSDADYLQEAEHQIFLSGEKEIPFTYLASLLAKWTAEKDREPVIHGKIKCFLTGVKGFQFKQRSTFKLHVYVDDGSLISEVLIDHHVVQSAIGQSPEEVSAALSSSDKNIVTDMRETMKGFQLFLAKFEGTMLVKISENPSLPVALEMSQGSSTADAWQLLRRIKMFTAPQMARGRNFDPIELSP</sequence>
<reference evidence="8" key="1">
    <citation type="submission" date="2021-03" db="EMBL/GenBank/DDBJ databases">
        <authorList>
            <person name="Li Z."/>
            <person name="Yang C."/>
        </authorList>
    </citation>
    <scope>NUCLEOTIDE SEQUENCE</scope>
    <source>
        <strain evidence="8">Dzin_1.0</strain>
        <tissue evidence="8">Leaf</tissue>
    </source>
</reference>
<accession>A0A9D5HCM4</accession>
<organism evidence="8 9">
    <name type="scientific">Dioscorea zingiberensis</name>
    <dbReference type="NCBI Taxonomy" id="325984"/>
    <lineage>
        <taxon>Eukaryota</taxon>
        <taxon>Viridiplantae</taxon>
        <taxon>Streptophyta</taxon>
        <taxon>Embryophyta</taxon>
        <taxon>Tracheophyta</taxon>
        <taxon>Spermatophyta</taxon>
        <taxon>Magnoliopsida</taxon>
        <taxon>Liliopsida</taxon>
        <taxon>Dioscoreales</taxon>
        <taxon>Dioscoreaceae</taxon>
        <taxon>Dioscorea</taxon>
    </lineage>
</organism>
<comment type="similarity">
    <text evidence="1">Belongs to the RMI1 family.</text>
</comment>
<evidence type="ECO:0000259" key="6">
    <source>
        <dbReference type="Pfam" id="PF16099"/>
    </source>
</evidence>
<feature type="domain" description="RMI1 N-terminal" evidence="7">
    <location>
        <begin position="68"/>
        <end position="115"/>
    </location>
</feature>
<dbReference type="Pfam" id="PF21000">
    <property type="entry name" value="RMI1_N_N"/>
    <property type="match status" value="1"/>
</dbReference>
<comment type="caution">
    <text evidence="8">The sequence shown here is derived from an EMBL/GenBank/DDBJ whole genome shotgun (WGS) entry which is preliminary data.</text>
</comment>
<feature type="domain" description="RecQ-mediated genome instability protein 1 C-terminal OB-fold" evidence="6">
    <location>
        <begin position="385"/>
        <end position="527"/>
    </location>
</feature>
<dbReference type="Gene3D" id="2.40.50.770">
    <property type="entry name" value="RecQ-mediated genome instability protein Rmi1, C-terminal domain"/>
    <property type="match status" value="1"/>
</dbReference>
<dbReference type="PANTHER" id="PTHR14790">
    <property type="entry name" value="RECQ-MEDIATED GENOME INSTABILITY PROTEIN 1 RMI1"/>
    <property type="match status" value="1"/>
</dbReference>
<dbReference type="Pfam" id="PF08585">
    <property type="entry name" value="RMI1_N_C"/>
    <property type="match status" value="1"/>
</dbReference>
<dbReference type="InterPro" id="IPR049363">
    <property type="entry name" value="RMI1_N"/>
</dbReference>
<evidence type="ECO:0000259" key="5">
    <source>
        <dbReference type="Pfam" id="PF08585"/>
    </source>
</evidence>
<evidence type="ECO:0000259" key="7">
    <source>
        <dbReference type="Pfam" id="PF21000"/>
    </source>
</evidence>
<dbReference type="InterPro" id="IPR032199">
    <property type="entry name" value="RMI1_C"/>
</dbReference>
<dbReference type="InterPro" id="IPR013894">
    <property type="entry name" value="RMI1_OB"/>
</dbReference>
<dbReference type="GO" id="GO:0000166">
    <property type="term" value="F:nucleotide binding"/>
    <property type="evidence" value="ECO:0007669"/>
    <property type="project" value="InterPro"/>
</dbReference>
<evidence type="ECO:0000313" key="8">
    <source>
        <dbReference type="EMBL" id="KAJ0971223.1"/>
    </source>
</evidence>
<dbReference type="OrthoDB" id="341511at2759"/>
<dbReference type="EMBL" id="JAGGNH010000005">
    <property type="protein sequence ID" value="KAJ0971223.1"/>
    <property type="molecule type" value="Genomic_DNA"/>
</dbReference>
<dbReference type="GO" id="GO:0000712">
    <property type="term" value="P:resolution of meiotic recombination intermediates"/>
    <property type="evidence" value="ECO:0007669"/>
    <property type="project" value="TreeGrafter"/>
</dbReference>
<evidence type="ECO:0000256" key="3">
    <source>
        <dbReference type="ARBA" id="ARBA00077519"/>
    </source>
</evidence>
<dbReference type="GO" id="GO:0000724">
    <property type="term" value="P:double-strand break repair via homologous recombination"/>
    <property type="evidence" value="ECO:0007669"/>
    <property type="project" value="TreeGrafter"/>
</dbReference>
<dbReference type="FunFam" id="2.40.50.770:FF:000004">
    <property type="entry name" value="RecQ-mediated instability protein (DUF1767)"/>
    <property type="match status" value="1"/>
</dbReference>
<keyword evidence="9" id="KW-1185">Reference proteome</keyword>
<name>A0A9D5HCM4_9LILI</name>
<feature type="region of interest" description="Disordered" evidence="4">
    <location>
        <begin position="1"/>
        <end position="58"/>
    </location>
</feature>